<dbReference type="EMBL" id="JAKCXM010001152">
    <property type="protein sequence ID" value="KAJ0391287.1"/>
    <property type="molecule type" value="Genomic_DNA"/>
</dbReference>
<evidence type="ECO:0000256" key="2">
    <source>
        <dbReference type="SAM" id="SignalP"/>
    </source>
</evidence>
<dbReference type="Proteomes" id="UP001209570">
    <property type="component" value="Unassembled WGS sequence"/>
</dbReference>
<name>A0AAD5LRD2_PYTIN</name>
<feature type="compositionally biased region" description="Low complexity" evidence="1">
    <location>
        <begin position="225"/>
        <end position="237"/>
    </location>
</feature>
<feature type="region of interest" description="Disordered" evidence="1">
    <location>
        <begin position="205"/>
        <end position="237"/>
    </location>
</feature>
<sequence>MRPVAAFVLLLAAVAAEKPASKCVIAGQPCKDANGQASRCFVVKTAERNANNETITALTCAPAPPACSPGAKYLTACSSDGDETRLCTPFNGREHPACLSPDFYGSTQSYDRCYDKPDGASCDLFYIAEDTAKGFALYSSYNSTCRDGYCQDARYVACNGQPVQATCMYNVIEFGYVVEKTGKCEESVIGWNMCSVTSQQSTKVAPKETTWPPSVELSPRKTTNAPSRVATAAPTATPKSSVARNARSLALSASATALLVSIF</sequence>
<comment type="caution">
    <text evidence="3">The sequence shown here is derived from an EMBL/GenBank/DDBJ whole genome shotgun (WGS) entry which is preliminary data.</text>
</comment>
<feature type="signal peptide" evidence="2">
    <location>
        <begin position="1"/>
        <end position="16"/>
    </location>
</feature>
<organism evidence="3 4">
    <name type="scientific">Pythium insidiosum</name>
    <name type="common">Pythiosis disease agent</name>
    <dbReference type="NCBI Taxonomy" id="114742"/>
    <lineage>
        <taxon>Eukaryota</taxon>
        <taxon>Sar</taxon>
        <taxon>Stramenopiles</taxon>
        <taxon>Oomycota</taxon>
        <taxon>Peronosporomycetes</taxon>
        <taxon>Pythiales</taxon>
        <taxon>Pythiaceae</taxon>
        <taxon>Pythium</taxon>
    </lineage>
</organism>
<keyword evidence="4" id="KW-1185">Reference proteome</keyword>
<evidence type="ECO:0000313" key="4">
    <source>
        <dbReference type="Proteomes" id="UP001209570"/>
    </source>
</evidence>
<dbReference type="AlphaFoldDB" id="A0AAD5LRD2"/>
<protein>
    <recommendedName>
        <fullName evidence="5">Carbohydrate-binding protein</fullName>
    </recommendedName>
</protein>
<keyword evidence="2" id="KW-0732">Signal</keyword>
<feature type="chain" id="PRO_5042059792" description="Carbohydrate-binding protein" evidence="2">
    <location>
        <begin position="17"/>
        <end position="263"/>
    </location>
</feature>
<gene>
    <name evidence="3" type="ORF">P43SY_012133</name>
</gene>
<accession>A0AAD5LRD2</accession>
<proteinExistence type="predicted"/>
<evidence type="ECO:0008006" key="5">
    <source>
        <dbReference type="Google" id="ProtNLM"/>
    </source>
</evidence>
<evidence type="ECO:0000313" key="3">
    <source>
        <dbReference type="EMBL" id="KAJ0391287.1"/>
    </source>
</evidence>
<evidence type="ECO:0000256" key="1">
    <source>
        <dbReference type="SAM" id="MobiDB-lite"/>
    </source>
</evidence>
<reference evidence="3" key="1">
    <citation type="submission" date="2021-12" db="EMBL/GenBank/DDBJ databases">
        <title>Prjna785345.</title>
        <authorList>
            <person name="Rujirawat T."/>
            <person name="Krajaejun T."/>
        </authorList>
    </citation>
    <scope>NUCLEOTIDE SEQUENCE</scope>
    <source>
        <strain evidence="3">Pi057C3</strain>
    </source>
</reference>